<sequence length="250" mass="28567">MEPGEITAWSKKKYKVLTNTERNSYMIDCAQAIVETIPECNNSDEFFERMRYRGWDVSWNVSRTHIIFRSIKGVLFSDINLAGTFCINVGLEDLLYELERAINGYYTGHRTTEDIIIRDAEKLITFVTELLFSTLQSVILNDGYGQRNTAAPERTSGKRSSVARDERARFDAFLANINAKARTRGECSELSFGNTIDAVNASRNDRRISSRKAAEVSDRDTESKARGRERRSEKSEWYEDAGRDGWDLGL</sequence>
<reference evidence="2 3" key="1">
    <citation type="submission" date="2017-02" db="EMBL/GenBank/DDBJ databases">
        <authorList>
            <person name="Peterson S.W."/>
        </authorList>
    </citation>
    <scope>NUCLEOTIDE SEQUENCE [LARGE SCALE GENOMIC DNA]</scope>
    <source>
        <strain evidence="2 3">ATCC 17233</strain>
    </source>
</reference>
<accession>A0A1T4L5E5</accession>
<evidence type="ECO:0000313" key="3">
    <source>
        <dbReference type="Proteomes" id="UP000189857"/>
    </source>
</evidence>
<dbReference type="EMBL" id="FUXA01000005">
    <property type="protein sequence ID" value="SJZ49976.1"/>
    <property type="molecule type" value="Genomic_DNA"/>
</dbReference>
<evidence type="ECO:0000256" key="1">
    <source>
        <dbReference type="SAM" id="MobiDB-lite"/>
    </source>
</evidence>
<proteinExistence type="predicted"/>
<feature type="region of interest" description="Disordered" evidence="1">
    <location>
        <begin position="207"/>
        <end position="250"/>
    </location>
</feature>
<gene>
    <name evidence="2" type="ORF">SAMN02745110_00680</name>
</gene>
<protein>
    <submittedName>
        <fullName evidence="2">Uncharacterized protein</fullName>
    </submittedName>
</protein>
<dbReference type="Proteomes" id="UP000189857">
    <property type="component" value="Unassembled WGS sequence"/>
</dbReference>
<evidence type="ECO:0000313" key="2">
    <source>
        <dbReference type="EMBL" id="SJZ49976.1"/>
    </source>
</evidence>
<name>A0A1T4L5E5_9FIRM</name>
<dbReference type="AlphaFoldDB" id="A0A1T4L5E5"/>
<organism evidence="2 3">
    <name type="scientific">Eubacterium ruminantium</name>
    <dbReference type="NCBI Taxonomy" id="42322"/>
    <lineage>
        <taxon>Bacteria</taxon>
        <taxon>Bacillati</taxon>
        <taxon>Bacillota</taxon>
        <taxon>Clostridia</taxon>
        <taxon>Eubacteriales</taxon>
        <taxon>Eubacteriaceae</taxon>
        <taxon>Eubacterium</taxon>
    </lineage>
</organism>
<keyword evidence="3" id="KW-1185">Reference proteome</keyword>